<dbReference type="GO" id="GO:0050660">
    <property type="term" value="F:flavin adenine dinucleotide binding"/>
    <property type="evidence" value="ECO:0007669"/>
    <property type="project" value="InterPro"/>
</dbReference>
<dbReference type="InterPro" id="IPR012132">
    <property type="entry name" value="GMC_OxRdtase"/>
</dbReference>
<evidence type="ECO:0000259" key="5">
    <source>
        <dbReference type="PROSITE" id="PS00623"/>
    </source>
</evidence>
<evidence type="ECO:0000256" key="3">
    <source>
        <dbReference type="PIRSR" id="PIRSR000137-2"/>
    </source>
</evidence>
<dbReference type="eggNOG" id="KOG1238">
    <property type="taxonomic scope" value="Eukaryota"/>
</dbReference>
<evidence type="ECO:0000259" key="6">
    <source>
        <dbReference type="PROSITE" id="PS00624"/>
    </source>
</evidence>
<dbReference type="PIRSF" id="PIRSF000137">
    <property type="entry name" value="Alcohol_oxidase"/>
    <property type="match status" value="1"/>
</dbReference>
<organism evidence="7 8">
    <name type="scientific">Pyronema omphalodes (strain CBS 100304)</name>
    <name type="common">Pyronema confluens</name>
    <dbReference type="NCBI Taxonomy" id="1076935"/>
    <lineage>
        <taxon>Eukaryota</taxon>
        <taxon>Fungi</taxon>
        <taxon>Dikarya</taxon>
        <taxon>Ascomycota</taxon>
        <taxon>Pezizomycotina</taxon>
        <taxon>Pezizomycetes</taxon>
        <taxon>Pezizales</taxon>
        <taxon>Pyronemataceae</taxon>
        <taxon>Pyronema</taxon>
    </lineage>
</organism>
<keyword evidence="4" id="KW-0285">Flavoprotein</keyword>
<dbReference type="Gene3D" id="3.30.560.10">
    <property type="entry name" value="Glucose Oxidase, domain 3"/>
    <property type="match status" value="1"/>
</dbReference>
<dbReference type="Gene3D" id="3.50.50.60">
    <property type="entry name" value="FAD/NAD(P)-binding domain"/>
    <property type="match status" value="1"/>
</dbReference>
<dbReference type="PROSITE" id="PS00624">
    <property type="entry name" value="GMC_OXRED_2"/>
    <property type="match status" value="1"/>
</dbReference>
<accession>U4LR56</accession>
<dbReference type="SUPFAM" id="SSF54373">
    <property type="entry name" value="FAD-linked reductases, C-terminal domain"/>
    <property type="match status" value="1"/>
</dbReference>
<feature type="active site" description="Proton donor" evidence="2">
    <location>
        <position position="584"/>
    </location>
</feature>
<dbReference type="OMA" id="RVTATHE"/>
<dbReference type="PROSITE" id="PS51257">
    <property type="entry name" value="PROKAR_LIPOPROTEIN"/>
    <property type="match status" value="1"/>
</dbReference>
<dbReference type="GO" id="GO:0044550">
    <property type="term" value="P:secondary metabolite biosynthetic process"/>
    <property type="evidence" value="ECO:0007669"/>
    <property type="project" value="TreeGrafter"/>
</dbReference>
<evidence type="ECO:0000256" key="2">
    <source>
        <dbReference type="PIRSR" id="PIRSR000137-1"/>
    </source>
</evidence>
<dbReference type="PROSITE" id="PS00623">
    <property type="entry name" value="GMC_OXRED_1"/>
    <property type="match status" value="1"/>
</dbReference>
<name>U4LR56_PYROM</name>
<gene>
    <name evidence="7" type="ORF">PCON_03694</name>
</gene>
<evidence type="ECO:0000313" key="8">
    <source>
        <dbReference type="Proteomes" id="UP000018144"/>
    </source>
</evidence>
<feature type="binding site" evidence="3">
    <location>
        <position position="149"/>
    </location>
    <ligand>
        <name>FAD</name>
        <dbReference type="ChEBI" id="CHEBI:57692"/>
    </ligand>
</feature>
<dbReference type="Pfam" id="PF05199">
    <property type="entry name" value="GMC_oxred_C"/>
    <property type="match status" value="1"/>
</dbReference>
<comment type="similarity">
    <text evidence="1 4">Belongs to the GMC oxidoreductase family.</text>
</comment>
<feature type="domain" description="Glucose-methanol-choline oxidoreductase N-terminal" evidence="6">
    <location>
        <begin position="332"/>
        <end position="346"/>
    </location>
</feature>
<dbReference type="Proteomes" id="UP000018144">
    <property type="component" value="Unassembled WGS sequence"/>
</dbReference>
<evidence type="ECO:0000256" key="4">
    <source>
        <dbReference type="RuleBase" id="RU003968"/>
    </source>
</evidence>
<dbReference type="InterPro" id="IPR036188">
    <property type="entry name" value="FAD/NAD-bd_sf"/>
</dbReference>
<feature type="domain" description="Glucose-methanol-choline oxidoreductase N-terminal" evidence="5">
    <location>
        <begin position="147"/>
        <end position="170"/>
    </location>
</feature>
<dbReference type="PANTHER" id="PTHR11552:SF115">
    <property type="entry name" value="DEHYDROGENASE XPTC-RELATED"/>
    <property type="match status" value="1"/>
</dbReference>
<protein>
    <submittedName>
        <fullName evidence="7">Similar to L-sorbose 1-dehydrogenase acc. no. Q47944</fullName>
    </submittedName>
</protein>
<comment type="cofactor">
    <cofactor evidence="3">
        <name>FAD</name>
        <dbReference type="ChEBI" id="CHEBI:57692"/>
    </cofactor>
</comment>
<dbReference type="PANTHER" id="PTHR11552">
    <property type="entry name" value="GLUCOSE-METHANOL-CHOLINE GMC OXIDOREDUCTASE"/>
    <property type="match status" value="1"/>
</dbReference>
<dbReference type="Pfam" id="PF00732">
    <property type="entry name" value="GMC_oxred_N"/>
    <property type="match status" value="1"/>
</dbReference>
<dbReference type="InterPro" id="IPR007867">
    <property type="entry name" value="GMC_OxRtase_C"/>
</dbReference>
<dbReference type="AlphaFoldDB" id="U4LR56"/>
<keyword evidence="8" id="KW-1185">Reference proteome</keyword>
<dbReference type="OrthoDB" id="269227at2759"/>
<dbReference type="InterPro" id="IPR000172">
    <property type="entry name" value="GMC_OxRdtase_N"/>
</dbReference>
<dbReference type="STRING" id="1076935.U4LR56"/>
<feature type="active site" description="Proton acceptor" evidence="2">
    <location>
        <position position="627"/>
    </location>
</feature>
<feature type="binding site" evidence="3">
    <location>
        <begin position="74"/>
        <end position="75"/>
    </location>
    <ligand>
        <name>FAD</name>
        <dbReference type="ChEBI" id="CHEBI:57692"/>
    </ligand>
</feature>
<dbReference type="SUPFAM" id="SSF51905">
    <property type="entry name" value="FAD/NAD(P)-binding domain"/>
    <property type="match status" value="1"/>
</dbReference>
<evidence type="ECO:0000313" key="7">
    <source>
        <dbReference type="EMBL" id="CCX34430.1"/>
    </source>
</evidence>
<reference evidence="7 8" key="1">
    <citation type="journal article" date="2013" name="PLoS Genet.">
        <title>The genome and development-dependent transcriptomes of Pyronema confluens: a window into fungal evolution.</title>
        <authorList>
            <person name="Traeger S."/>
            <person name="Altegoer F."/>
            <person name="Freitag M."/>
            <person name="Gabaldon T."/>
            <person name="Kempken F."/>
            <person name="Kumar A."/>
            <person name="Marcet-Houben M."/>
            <person name="Poggeler S."/>
            <person name="Stajich J.E."/>
            <person name="Nowrousian M."/>
        </authorList>
    </citation>
    <scope>NUCLEOTIDE SEQUENCE [LARGE SCALE GENOMIC DNA]</scope>
    <source>
        <strain evidence="8">CBS 100304</strain>
        <tissue evidence="7">Vegetative mycelium</tissue>
    </source>
</reference>
<evidence type="ECO:0000256" key="1">
    <source>
        <dbReference type="ARBA" id="ARBA00010790"/>
    </source>
</evidence>
<sequence length="658" mass="72061">MLFLRNLPKASFAMFFFIIFLLFSCLINPSPVQLFSPTNPPLKLPTFFTHSLSISKHTPVPLPVYDYIIVGGGTSGLVLASRLTQNPSITVLVIEAGPLIPTSGPATEEVLTPGLTWSIPQQAHYRWGITSLPNKYLGNKQFNVTLAKVVGGGSAINGMFFTRGSRTDYDAWEALGNPGWGWEGMEEWFKKSESFHKPAKDFGIGYDDEAHGKKGLINSAYPNFIYPQTKIVYDAMKIFGIPSPQDCSDGTGVGNCWVTNTLDPRKQTRSYARTGYYDVAKEWPNLHLLTDNQVLKILFNKNKRATGVLYAPNPTHTSQTVYCRREIILAAGAIHTPRLLLLSGVGPPALLCNLPIPIVAPLPGVGANLQDHPSVWSTPFYSITLPPQFPDPAWMKNATYAAERLAEYRENRTGPMTVSFGNHASFLPLPLITPSLYKALIEEARKNPIASSLHTDDPTVVAGYQKQRELLLSSFSTNKTATNELVIGPEMAPRVFNLLHPLSRGFVSISSADPWKKPVVDYRTFSDPLDLKILVQMMGFVRRFMKSEGMAIFNPIEVSPGGKVKGERELEELMKMSAFPGTDHQCGTAAMMPQEMGGVVDARLRVYGTKGLRVVDSSVIPVIQGGHLVAGVYAVAEKASDIIKADNAGDTSCSGAHC</sequence>
<dbReference type="EMBL" id="HF936538">
    <property type="protein sequence ID" value="CCX34430.1"/>
    <property type="molecule type" value="Genomic_DNA"/>
</dbReference>
<keyword evidence="3 4" id="KW-0274">FAD</keyword>
<proteinExistence type="inferred from homology"/>
<feature type="binding site" evidence="3">
    <location>
        <position position="294"/>
    </location>
    <ligand>
        <name>FAD</name>
        <dbReference type="ChEBI" id="CHEBI:57692"/>
    </ligand>
</feature>
<dbReference type="GO" id="GO:0016614">
    <property type="term" value="F:oxidoreductase activity, acting on CH-OH group of donors"/>
    <property type="evidence" value="ECO:0007669"/>
    <property type="project" value="InterPro"/>
</dbReference>